<evidence type="ECO:0000313" key="2">
    <source>
        <dbReference type="Proteomes" id="UP000288395"/>
    </source>
</evidence>
<dbReference type="EMBL" id="PIPJ01000006">
    <property type="protein sequence ID" value="RUO19976.1"/>
    <property type="molecule type" value="Genomic_DNA"/>
</dbReference>
<dbReference type="OrthoDB" id="9828586at2"/>
<keyword evidence="2" id="KW-1185">Reference proteome</keyword>
<accession>A0A432VUG0</accession>
<organism evidence="1 2">
    <name type="scientific">Aliidiomarina iranensis</name>
    <dbReference type="NCBI Taxonomy" id="1434071"/>
    <lineage>
        <taxon>Bacteria</taxon>
        <taxon>Pseudomonadati</taxon>
        <taxon>Pseudomonadota</taxon>
        <taxon>Gammaproteobacteria</taxon>
        <taxon>Alteromonadales</taxon>
        <taxon>Idiomarinaceae</taxon>
        <taxon>Aliidiomarina</taxon>
    </lineage>
</organism>
<evidence type="ECO:0000313" key="1">
    <source>
        <dbReference type="EMBL" id="RUO19976.1"/>
    </source>
</evidence>
<dbReference type="RefSeq" id="WP_126767540.1">
    <property type="nucleotide sequence ID" value="NZ_PIPJ01000006.1"/>
</dbReference>
<reference evidence="2" key="1">
    <citation type="journal article" date="2018" name="Front. Microbiol.">
        <title>Genome-Based Analysis Reveals the Taxonomy and Diversity of the Family Idiomarinaceae.</title>
        <authorList>
            <person name="Liu Y."/>
            <person name="Lai Q."/>
            <person name="Shao Z."/>
        </authorList>
    </citation>
    <scope>NUCLEOTIDE SEQUENCE [LARGE SCALE GENOMIC DNA]</scope>
    <source>
        <strain evidence="2">GBPy7</strain>
    </source>
</reference>
<dbReference type="Proteomes" id="UP000288395">
    <property type="component" value="Unassembled WGS sequence"/>
</dbReference>
<dbReference type="AlphaFoldDB" id="A0A432VUG0"/>
<comment type="caution">
    <text evidence="1">The sequence shown here is derived from an EMBL/GenBank/DDBJ whole genome shotgun (WGS) entry which is preliminary data.</text>
</comment>
<sequence length="268" mass="30466">MDEKEINILDQLHDLLKDGKKEEREFFDLLALNPEGRAKLESKLESWAELYSLTFLEFMALFVVISGASSLIEQANQHESRSDIQLAFLEQMESFDISLSSLSEALGEDEATACMMQFVFALQHNMKAIARRNRSINTMLEQIRNRVDNYEEIIFEAIAIDPAVVSNSEIANFIALWVVEQNTDRLTKLSKAIIGKYPIGKRIVGLDDMRMMIAVQEEVTGNLDAESVYEMSILFNLIAEGNDLEAAIRKHLQRRKHDTRTSNGQSTS</sequence>
<protein>
    <submittedName>
        <fullName evidence="1">Uncharacterized protein</fullName>
    </submittedName>
</protein>
<gene>
    <name evidence="1" type="ORF">CWE08_08650</name>
</gene>
<name>A0A432VUG0_9GAMM</name>
<proteinExistence type="predicted"/>